<accession>A0AA41YLV9</accession>
<protein>
    <submittedName>
        <fullName evidence="1">Helix-turn-helix domain-containing protein</fullName>
    </submittedName>
</protein>
<name>A0AA41YLV9_9PROT</name>
<sequence length="93" mass="10285">MSESERAAAKQAFCEKVSGLIERSGMTQIEIARALGYENANIITMFKKGSTRVPPEKVVPLAHVLGQHPGTMLREWFVAYMPEVLSDIEAHLA</sequence>
<organism evidence="1 2">
    <name type="scientific">Limobrevibacterium gyesilva</name>
    <dbReference type="NCBI Taxonomy" id="2991712"/>
    <lineage>
        <taxon>Bacteria</taxon>
        <taxon>Pseudomonadati</taxon>
        <taxon>Pseudomonadota</taxon>
        <taxon>Alphaproteobacteria</taxon>
        <taxon>Acetobacterales</taxon>
        <taxon>Acetobacteraceae</taxon>
        <taxon>Limobrevibacterium</taxon>
    </lineage>
</organism>
<evidence type="ECO:0000313" key="1">
    <source>
        <dbReference type="EMBL" id="MCW3476279.1"/>
    </source>
</evidence>
<dbReference type="SUPFAM" id="SSF47413">
    <property type="entry name" value="lambda repressor-like DNA-binding domains"/>
    <property type="match status" value="1"/>
</dbReference>
<comment type="caution">
    <text evidence="1">The sequence shown here is derived from an EMBL/GenBank/DDBJ whole genome shotgun (WGS) entry which is preliminary data.</text>
</comment>
<reference evidence="1" key="2">
    <citation type="submission" date="2022-10" db="EMBL/GenBank/DDBJ databases">
        <authorList>
            <person name="Trinh H.N."/>
        </authorList>
    </citation>
    <scope>NUCLEOTIDE SEQUENCE</scope>
    <source>
        <strain evidence="1">RN2-1</strain>
    </source>
</reference>
<dbReference type="InterPro" id="IPR010982">
    <property type="entry name" value="Lambda_DNA-bd_dom_sf"/>
</dbReference>
<gene>
    <name evidence="1" type="ORF">OL599_17025</name>
</gene>
<proteinExistence type="predicted"/>
<dbReference type="Proteomes" id="UP001165679">
    <property type="component" value="Unassembled WGS sequence"/>
</dbReference>
<keyword evidence="2" id="KW-1185">Reference proteome</keyword>
<reference evidence="1" key="1">
    <citation type="submission" date="2022-09" db="EMBL/GenBank/DDBJ databases">
        <title>Rhodovastum sp. nov. RN2-1 isolated from soil in Seongnam, South Korea.</title>
        <authorList>
            <person name="Le N.T."/>
        </authorList>
    </citation>
    <scope>NUCLEOTIDE SEQUENCE</scope>
    <source>
        <strain evidence="1">RN2-1</strain>
    </source>
</reference>
<dbReference type="AlphaFoldDB" id="A0AA41YLV9"/>
<dbReference type="EMBL" id="JAPDNT010000017">
    <property type="protein sequence ID" value="MCW3476279.1"/>
    <property type="molecule type" value="Genomic_DNA"/>
</dbReference>
<dbReference type="GO" id="GO:0003677">
    <property type="term" value="F:DNA binding"/>
    <property type="evidence" value="ECO:0007669"/>
    <property type="project" value="InterPro"/>
</dbReference>
<dbReference type="RefSeq" id="WP_264715046.1">
    <property type="nucleotide sequence ID" value="NZ_JAPDNT010000017.1"/>
</dbReference>
<evidence type="ECO:0000313" key="2">
    <source>
        <dbReference type="Proteomes" id="UP001165679"/>
    </source>
</evidence>